<dbReference type="SUPFAM" id="SSF50129">
    <property type="entry name" value="GroES-like"/>
    <property type="match status" value="1"/>
</dbReference>
<dbReference type="PANTHER" id="PTHR44013">
    <property type="entry name" value="ZINC-TYPE ALCOHOL DEHYDROGENASE-LIKE PROTEIN C16A3.02C"/>
    <property type="match status" value="1"/>
</dbReference>
<name>A0A7W4YEL3_9MICO</name>
<comment type="caution">
    <text evidence="2">The sequence shown here is derived from an EMBL/GenBank/DDBJ whole genome shotgun (WGS) entry which is preliminary data.</text>
</comment>
<dbReference type="SUPFAM" id="SSF51735">
    <property type="entry name" value="NAD(P)-binding Rossmann-fold domains"/>
    <property type="match status" value="1"/>
</dbReference>
<dbReference type="Pfam" id="PF13602">
    <property type="entry name" value="ADH_zinc_N_2"/>
    <property type="match status" value="1"/>
</dbReference>
<dbReference type="AlphaFoldDB" id="A0A7W4YEL3"/>
<evidence type="ECO:0000313" key="3">
    <source>
        <dbReference type="Proteomes" id="UP000545286"/>
    </source>
</evidence>
<feature type="domain" description="Enoyl reductase (ER)" evidence="1">
    <location>
        <begin position="10"/>
        <end position="313"/>
    </location>
</feature>
<dbReference type="EMBL" id="JACHWJ010000001">
    <property type="protein sequence ID" value="MBB2955985.1"/>
    <property type="molecule type" value="Genomic_DNA"/>
</dbReference>
<gene>
    <name evidence="2" type="ORF">FHX72_000097</name>
</gene>
<dbReference type="Gene3D" id="3.90.180.10">
    <property type="entry name" value="Medium-chain alcohol dehydrogenases, catalytic domain"/>
    <property type="match status" value="1"/>
</dbReference>
<evidence type="ECO:0000259" key="1">
    <source>
        <dbReference type="SMART" id="SM00829"/>
    </source>
</evidence>
<dbReference type="SMART" id="SM00829">
    <property type="entry name" value="PKS_ER"/>
    <property type="match status" value="1"/>
</dbReference>
<sequence length="317" mass="32445">MRAAVVTRYGPPEAVTIAEVPDPVARRDEVLVRVEAAAVTSGDARMRAGRFPAGFSLPARLAIGIRGPRKKVLGIAVAGTVESPTSADHEFPHGARVAAMIGTNLGAHAELARVPIARLALIPDSVSSEAAAGLLFGGGTSLQFLRERARLQPGERVLVNGASGAVGSSAVQLAKHLGAHVTAVSSARNRDFVLGLGADEHLDYATAPLTGASPRYDVVFDTVGNLGRQSGRELLTSTGRLILAVASLGDTVAARGNVIAGPIPERTADEAELLALTADGALDAVTTVAGGLESIRDAYAVVDSGRKVGNLVILPNA</sequence>
<dbReference type="Gene3D" id="3.40.50.720">
    <property type="entry name" value="NAD(P)-binding Rossmann-like Domain"/>
    <property type="match status" value="1"/>
</dbReference>
<dbReference type="InterPro" id="IPR036291">
    <property type="entry name" value="NAD(P)-bd_dom_sf"/>
</dbReference>
<dbReference type="RefSeq" id="WP_183622400.1">
    <property type="nucleotide sequence ID" value="NZ_JACHWJ010000001.1"/>
</dbReference>
<dbReference type="InterPro" id="IPR052733">
    <property type="entry name" value="Chloroplast_QOR"/>
</dbReference>
<dbReference type="CDD" id="cd08267">
    <property type="entry name" value="MDR1"/>
    <property type="match status" value="1"/>
</dbReference>
<keyword evidence="3" id="KW-1185">Reference proteome</keyword>
<organism evidence="2 3">
    <name type="scientific">Pseudoclavibacter helvolus</name>
    <dbReference type="NCBI Taxonomy" id="255205"/>
    <lineage>
        <taxon>Bacteria</taxon>
        <taxon>Bacillati</taxon>
        <taxon>Actinomycetota</taxon>
        <taxon>Actinomycetes</taxon>
        <taxon>Micrococcales</taxon>
        <taxon>Microbacteriaceae</taxon>
        <taxon>Pseudoclavibacter</taxon>
    </lineage>
</organism>
<dbReference type="InterPro" id="IPR020843">
    <property type="entry name" value="ER"/>
</dbReference>
<protein>
    <submittedName>
        <fullName evidence="2">NADPH:quinone reductase-like Zn-dependent oxidoreductase</fullName>
    </submittedName>
</protein>
<dbReference type="Proteomes" id="UP000545286">
    <property type="component" value="Unassembled WGS sequence"/>
</dbReference>
<proteinExistence type="predicted"/>
<dbReference type="InterPro" id="IPR011032">
    <property type="entry name" value="GroES-like_sf"/>
</dbReference>
<dbReference type="PANTHER" id="PTHR44013:SF1">
    <property type="entry name" value="ZINC-TYPE ALCOHOL DEHYDROGENASE-LIKE PROTEIN C16A3.02C"/>
    <property type="match status" value="1"/>
</dbReference>
<dbReference type="GO" id="GO:0016491">
    <property type="term" value="F:oxidoreductase activity"/>
    <property type="evidence" value="ECO:0007669"/>
    <property type="project" value="InterPro"/>
</dbReference>
<dbReference type="Pfam" id="PF08240">
    <property type="entry name" value="ADH_N"/>
    <property type="match status" value="1"/>
</dbReference>
<accession>A0A7W4YEL3</accession>
<evidence type="ECO:0000313" key="2">
    <source>
        <dbReference type="EMBL" id="MBB2955985.1"/>
    </source>
</evidence>
<reference evidence="2 3" key="1">
    <citation type="submission" date="2020-08" db="EMBL/GenBank/DDBJ databases">
        <title>Sequencing the genomes of 1000 actinobacteria strains.</title>
        <authorList>
            <person name="Klenk H.-P."/>
        </authorList>
    </citation>
    <scope>NUCLEOTIDE SEQUENCE [LARGE SCALE GENOMIC DNA]</scope>
    <source>
        <strain evidence="2 3">DSM 20419</strain>
    </source>
</reference>
<dbReference type="InterPro" id="IPR013154">
    <property type="entry name" value="ADH-like_N"/>
</dbReference>